<dbReference type="EMBL" id="CP074405">
    <property type="protein sequence ID" value="QVI62068.1"/>
    <property type="molecule type" value="Genomic_DNA"/>
</dbReference>
<evidence type="ECO:0000256" key="1">
    <source>
        <dbReference type="SAM" id="MobiDB-lite"/>
    </source>
</evidence>
<gene>
    <name evidence="2" type="ORF">KG103_16905</name>
</gene>
<dbReference type="Proteomes" id="UP000677804">
    <property type="component" value="Chromosome"/>
</dbReference>
<sequence length="305" mass="33341">MAGLSLGLKVLGVGFTLVSVGDFLDVAADWGEGKIDGQDLVKLGSLELGLALTSLIGVGVVGKILQKAVKHMPASWRRRIDDWLAPPNDRHRPPGSATEWVGPNGLRLSGDEVAEVDALLLAASRSEPAITTGLQRTLGRIDGATMPGLEFRLKSPDSLYRKIATDLEGNEPPRDVRRAVSRIKDAVRYTAQVPDADFARGVELVTSDLSARGFTPVSWKNTFGQPGYQGINSAWRSPDGQVFELQFHTPTSFDVKMRSHDVYERLRLPNLSRQERTRLLAETVRIFETVPMPPGATALRGPEIR</sequence>
<protein>
    <submittedName>
        <fullName evidence="2">Uncharacterized protein</fullName>
    </submittedName>
</protein>
<organism evidence="2 3">
    <name type="scientific">Cellulomonas wangleii</name>
    <dbReference type="NCBI Taxonomy" id="2816956"/>
    <lineage>
        <taxon>Bacteria</taxon>
        <taxon>Bacillati</taxon>
        <taxon>Actinomycetota</taxon>
        <taxon>Actinomycetes</taxon>
        <taxon>Micrococcales</taxon>
        <taxon>Cellulomonadaceae</taxon>
        <taxon>Cellulomonas</taxon>
    </lineage>
</organism>
<evidence type="ECO:0000313" key="2">
    <source>
        <dbReference type="EMBL" id="QVI62068.1"/>
    </source>
</evidence>
<dbReference type="RefSeq" id="WP_207339636.1">
    <property type="nucleotide sequence ID" value="NZ_CP074405.1"/>
</dbReference>
<accession>A0ABX8D3Q0</accession>
<feature type="region of interest" description="Disordered" evidence="1">
    <location>
        <begin position="84"/>
        <end position="103"/>
    </location>
</feature>
<reference evidence="2 3" key="1">
    <citation type="submission" date="2021-05" db="EMBL/GenBank/DDBJ databases">
        <title>Novel species in genus Cellulomonas.</title>
        <authorList>
            <person name="Zhang G."/>
        </authorList>
    </citation>
    <scope>NUCLEOTIDE SEQUENCE [LARGE SCALE GENOMIC DNA]</scope>
    <source>
        <strain evidence="3">zg-ZUI222</strain>
    </source>
</reference>
<keyword evidence="3" id="KW-1185">Reference proteome</keyword>
<name>A0ABX8D3Q0_9CELL</name>
<evidence type="ECO:0000313" key="3">
    <source>
        <dbReference type="Proteomes" id="UP000677804"/>
    </source>
</evidence>
<proteinExistence type="predicted"/>